<dbReference type="RefSeq" id="WP_094926462.1">
    <property type="nucleotide sequence ID" value="NZ_NPIA01000010.1"/>
</dbReference>
<comment type="caution">
    <text evidence="4">The sequence shown here is derived from an EMBL/GenBank/DDBJ whole genome shotgun (WGS) entry which is preliminary data.</text>
</comment>
<dbReference type="Pfam" id="PF07705">
    <property type="entry name" value="CARDB"/>
    <property type="match status" value="1"/>
</dbReference>
<dbReference type="InterPro" id="IPR001322">
    <property type="entry name" value="Lamin_tail_dom"/>
</dbReference>
<gene>
    <name evidence="4" type="ORF">CIB95_14890</name>
</gene>
<dbReference type="InterPro" id="IPR016195">
    <property type="entry name" value="Pol/histidinol_Pase-like"/>
</dbReference>
<dbReference type="SUPFAM" id="SSF52317">
    <property type="entry name" value="Class I glutamine amidotransferase-like"/>
    <property type="match status" value="1"/>
</dbReference>
<proteinExistence type="predicted"/>
<dbReference type="InterPro" id="IPR029062">
    <property type="entry name" value="Class_I_gatase-like"/>
</dbReference>
<keyword evidence="1" id="KW-0812">Transmembrane</keyword>
<feature type="chain" id="PRO_5038380140" description="LTD domain-containing protein" evidence="2">
    <location>
        <begin position="30"/>
        <end position="2026"/>
    </location>
</feature>
<evidence type="ECO:0000256" key="2">
    <source>
        <dbReference type="SAM" id="SignalP"/>
    </source>
</evidence>
<dbReference type="Gene3D" id="3.20.20.140">
    <property type="entry name" value="Metal-dependent hydrolases"/>
    <property type="match status" value="1"/>
</dbReference>
<reference evidence="5" key="1">
    <citation type="submission" date="2017-08" db="EMBL/GenBank/DDBJ databases">
        <authorList>
            <person name="Huang Z."/>
        </authorList>
    </citation>
    <scope>NUCLEOTIDE SEQUENCE [LARGE SCALE GENOMIC DNA]</scope>
    <source>
        <strain evidence="5">SA5d-4</strain>
    </source>
</reference>
<keyword evidence="5" id="KW-1185">Reference proteome</keyword>
<evidence type="ECO:0000313" key="4">
    <source>
        <dbReference type="EMBL" id="OZM55946.1"/>
    </source>
</evidence>
<dbReference type="Proteomes" id="UP000217083">
    <property type="component" value="Unassembled WGS sequence"/>
</dbReference>
<feature type="transmembrane region" description="Helical" evidence="1">
    <location>
        <begin position="2001"/>
        <end position="2019"/>
    </location>
</feature>
<dbReference type="InterPro" id="IPR011635">
    <property type="entry name" value="CARDB"/>
</dbReference>
<dbReference type="Pfam" id="PF00932">
    <property type="entry name" value="LTD"/>
    <property type="match status" value="1"/>
</dbReference>
<organism evidence="4 5">
    <name type="scientific">Lottiidibacillus patelloidae</name>
    <dbReference type="NCBI Taxonomy" id="2670334"/>
    <lineage>
        <taxon>Bacteria</taxon>
        <taxon>Bacillati</taxon>
        <taxon>Bacillota</taxon>
        <taxon>Bacilli</taxon>
        <taxon>Bacillales</taxon>
        <taxon>Bacillaceae</taxon>
        <taxon>Lottiidibacillus</taxon>
    </lineage>
</organism>
<feature type="domain" description="LTD" evidence="3">
    <location>
        <begin position="29"/>
        <end position="195"/>
    </location>
</feature>
<name>A0A263BRW7_9BACI</name>
<keyword evidence="1" id="KW-0472">Membrane</keyword>
<keyword evidence="2" id="KW-0732">Signal</keyword>
<dbReference type="PROSITE" id="PS51841">
    <property type="entry name" value="LTD"/>
    <property type="match status" value="1"/>
</dbReference>
<dbReference type="NCBIfam" id="NF038032">
    <property type="entry name" value="CehA_McbA_metalo"/>
    <property type="match status" value="1"/>
</dbReference>
<protein>
    <recommendedName>
        <fullName evidence="3">LTD domain-containing protein</fullName>
    </recommendedName>
</protein>
<keyword evidence="1" id="KW-1133">Transmembrane helix</keyword>
<feature type="signal peptide" evidence="2">
    <location>
        <begin position="1"/>
        <end position="29"/>
    </location>
</feature>
<dbReference type="SUPFAM" id="SSF89550">
    <property type="entry name" value="PHP domain-like"/>
    <property type="match status" value="1"/>
</dbReference>
<dbReference type="Gene3D" id="3.40.50.880">
    <property type="match status" value="1"/>
</dbReference>
<evidence type="ECO:0000256" key="1">
    <source>
        <dbReference type="SAM" id="Phobius"/>
    </source>
</evidence>
<dbReference type="SMART" id="SM00481">
    <property type="entry name" value="POLIIIAc"/>
    <property type="match status" value="1"/>
</dbReference>
<accession>A0A263BRW7</accession>
<dbReference type="InterPro" id="IPR003141">
    <property type="entry name" value="Pol/His_phosphatase_N"/>
</dbReference>
<dbReference type="Gene3D" id="2.60.40.10">
    <property type="entry name" value="Immunoglobulins"/>
    <property type="match status" value="2"/>
</dbReference>
<evidence type="ECO:0000259" key="3">
    <source>
        <dbReference type="PROSITE" id="PS51841"/>
    </source>
</evidence>
<dbReference type="EMBL" id="NPIA01000010">
    <property type="protein sequence ID" value="OZM55946.1"/>
    <property type="molecule type" value="Genomic_DNA"/>
</dbReference>
<evidence type="ECO:0000313" key="5">
    <source>
        <dbReference type="Proteomes" id="UP000217083"/>
    </source>
</evidence>
<dbReference type="InterPro" id="IPR013783">
    <property type="entry name" value="Ig-like_fold"/>
</dbReference>
<sequence length="2026" mass="220689">MNRFYNKNRKWFSMFMVVLMLLSMLPAHPLTTQNVQAIENDLFFSEYIEGSSNNKAIEIYNGTGSDVDLSEYTIERYNNGATDSPNITTLEGTLVNGDVYVIANAGADQAILDVADITSAATYYNGDDVLILKHNDTIIDVIGKLGEDPGSEWGTGDVTTKEHTLVRKSSITSGDTNASDDFDPATEWDGYAQNTFDYLGSHSVDAVDSTLTIAEARNADAGVEVSVEGIVTFNESGNKMYIQDDTAGIKIDSYGSDPAVDLRDYAVGSKLKVTGTIGSYKGELLIVVESAESIEVISEGNDLPEAKTITLSQLEDHQGQLVKVNGAIILDTESYNFLLQDSSASANLYHKKAADFDTANYANGEVYVIEGIASTYYENLQITLLNGADMVNMEAMPISMARVIDEGLEVTVQGMITFNESATAMYIQDGTAGIKIDTYGKNVDLTPFTAGSIVKVTGNIDAFRDELEVSLEDIANIEVISEGLELPEPITITLAELADYPGELVKVLDVTINEFKKYSFAVEDSSGESELYHSKANNFDSANYNVGEVYDIIGLGNNYYETPQLKLRDGADMIVPAAEETNTTDIAAARVLDAGTEVTVEGIVTHTERDTLIYIQDATAGIRIDTYSSKVDLSGYNLGDKIRVTGIIGENNADLLLDVATADTIEVINTGNDLPEPVSITIDQVADYQGSLVKLDLVQLTDTSDNYSFYVTDMEDRTTAVYFSKAENFNKADFIENRFYSVIGISAAYKSPQVKLRDGADMTEQEAPVDPNAKLPLIYNLSPAKMSSTKDVKPTISAKFEETEAAIDWTSFVLHLDGTDVTADASVDAENFTFTYTPATDLAYGEHSLYLEIADVNGQKVSVISHFYVQKDSAEYNYYFGVPHAHTGFSDGKGTPADAFEYAYNNGLDYLIVTDHSNWLDDGRLAEDKSEFIGEAGSEWHETGEMINAFNEAHAGEFLAMRGFEMTSSSWGHANVWNSENYVEAKKQMTQLADFYNWLTEQENVVAAFNHPNWPSDSFNDLSYVPEVDHMMSMIEIGNGAPPYSYARAEEHFFKAMDNGWHVGAINGQDNHSTNWGDPDNLTAVVAEDLSNEAFMEAVKNRRVYSTEARDTKLRVKANGFWMGSTLEVEEGEALEFDIWVQDNDDPIDQIQLITNGGTIIDTIMAGGATEFTWNPTVTPEKGANWYVVKVIHSNSKWTTASAIFTAAGENDVKLTGLLVNPDPSLPGAETTLTAQISNMGIRSVENLEVKFYRSEVSEENYIGTGTLGYIAPGKSGVIDVAWIPEKSGQDRIIAVLTEIEGVTTVTEMAKNVKVVSSNGKKVLIDMYHKNYDAPGAMNDFMELLRRNGYSTDLNNAPFTAESLAGYDTLVITTPTKLADNLSADEMKAVSDWVQAGGSLMLSAKSNYSFADNGMLNGLLEEMNSGIRINSDNVYEPNTSEYYSGGMKWSVYAYTMPDTPLSNINDNMEALRFFSSSSLVDENLQALTNDLSTGLEILVAGNESSYNYNVAEGYYTYNEAIGGEDDENQTSGDNGEAIPLVAKELIGEGRIMVAGRHFYSDYEIVNDVSNTSFTLRAIDWLAGYDRIENIGDVRETAEEGDIVTVQGVVTAPTGEFFDTVYIQDETGGIALYGPQGKDLPVGTVVIATGGVTFFEGEMELAFEDFDMEILYVGEGTIVEKKIVDSSDVDAGTYNGQLVQMTGTITEINDSGSYMLVEDCYGDAYIHTDGYLPLGLDRFEVGDQIDVAGIASSGAAGNRIRVRFAEDLAMNTSEIECEVEEEEAPKKVTVTPQTVINSENKEMTATISADDVNKVADGGTVVINPENAKDQNKLVINLKNDLLVELNNSNATLQIGKGDSSVSIPAAIIAQLLAAAGSADITITLEKKVAEGALGAVYDFTITIGSTQVTDFDGHVITLSFEVNQELITDVEATDIKVFYYNETTSEWELVSGSSYDSSTGFAQANVGHFSTFGVFANSDDETPINAGEPELPNTATSMYDMLLYGFALLVIGAVIFVVARRKNSLA</sequence>
<reference evidence="4 5" key="2">
    <citation type="submission" date="2017-09" db="EMBL/GenBank/DDBJ databases">
        <title>Bacillus patelloidae sp. nov., isolated from the intestinal tract of a marine limpet.</title>
        <authorList>
            <person name="Liu R."/>
            <person name="Dong C."/>
            <person name="Shao Z."/>
        </authorList>
    </citation>
    <scope>NUCLEOTIDE SEQUENCE [LARGE SCALE GENOMIC DNA]</scope>
    <source>
        <strain evidence="4 5">SA5d-4</strain>
    </source>
</reference>